<dbReference type="OrthoDB" id="9803641at2"/>
<dbReference type="InterPro" id="IPR050130">
    <property type="entry name" value="ClpA_ClpB"/>
</dbReference>
<dbReference type="PROSITE" id="PS51903">
    <property type="entry name" value="CLP_R"/>
    <property type="match status" value="1"/>
</dbReference>
<evidence type="ECO:0000259" key="8">
    <source>
        <dbReference type="PROSITE" id="PS51903"/>
    </source>
</evidence>
<keyword evidence="3" id="KW-0547">Nucleotide-binding</keyword>
<dbReference type="Proteomes" id="UP000255265">
    <property type="component" value="Unassembled WGS sequence"/>
</dbReference>
<dbReference type="InterPro" id="IPR004176">
    <property type="entry name" value="Clp_R_N"/>
</dbReference>
<dbReference type="GO" id="GO:0005524">
    <property type="term" value="F:ATP binding"/>
    <property type="evidence" value="ECO:0007669"/>
    <property type="project" value="UniProtKB-KW"/>
</dbReference>
<proteinExistence type="inferred from homology"/>
<dbReference type="PANTHER" id="PTHR11638:SF184">
    <property type="entry name" value="ATPASE WITH CHAPERONE ACTIVITY"/>
    <property type="match status" value="1"/>
</dbReference>
<organism evidence="9 10">
    <name type="scientific">Pseudacidovorax intermedius</name>
    <dbReference type="NCBI Taxonomy" id="433924"/>
    <lineage>
        <taxon>Bacteria</taxon>
        <taxon>Pseudomonadati</taxon>
        <taxon>Pseudomonadota</taxon>
        <taxon>Betaproteobacteria</taxon>
        <taxon>Burkholderiales</taxon>
        <taxon>Comamonadaceae</taxon>
        <taxon>Pseudacidovorax</taxon>
    </lineage>
</organism>
<comment type="caution">
    <text evidence="9">The sequence shown here is derived from an EMBL/GenBank/DDBJ whole genome shotgun (WGS) entry which is preliminary data.</text>
</comment>
<evidence type="ECO:0000256" key="7">
    <source>
        <dbReference type="PROSITE-ProRule" id="PRU01251"/>
    </source>
</evidence>
<dbReference type="Pfam" id="PF17871">
    <property type="entry name" value="AAA_lid_9"/>
    <property type="match status" value="1"/>
</dbReference>
<dbReference type="Pfam" id="PF07724">
    <property type="entry name" value="AAA_2"/>
    <property type="match status" value="1"/>
</dbReference>
<dbReference type="InterPro" id="IPR017729">
    <property type="entry name" value="ATPase_T6SS_ClpV1"/>
</dbReference>
<dbReference type="GO" id="GO:0034605">
    <property type="term" value="P:cellular response to heat"/>
    <property type="evidence" value="ECO:0007669"/>
    <property type="project" value="TreeGrafter"/>
</dbReference>
<dbReference type="PANTHER" id="PTHR11638">
    <property type="entry name" value="ATP-DEPENDENT CLP PROTEASE"/>
    <property type="match status" value="1"/>
</dbReference>
<keyword evidence="5" id="KW-0143">Chaperone</keyword>
<comment type="similarity">
    <text evidence="1">Belongs to the ClpA/ClpB family.</text>
</comment>
<evidence type="ECO:0000256" key="3">
    <source>
        <dbReference type="ARBA" id="ARBA00022741"/>
    </source>
</evidence>
<dbReference type="GO" id="GO:0005737">
    <property type="term" value="C:cytoplasm"/>
    <property type="evidence" value="ECO:0007669"/>
    <property type="project" value="TreeGrafter"/>
</dbReference>
<evidence type="ECO:0000256" key="4">
    <source>
        <dbReference type="ARBA" id="ARBA00022840"/>
    </source>
</evidence>
<evidence type="ECO:0000256" key="1">
    <source>
        <dbReference type="ARBA" id="ARBA00008675"/>
    </source>
</evidence>
<dbReference type="Gene3D" id="1.10.1780.10">
    <property type="entry name" value="Clp, N-terminal domain"/>
    <property type="match status" value="1"/>
</dbReference>
<dbReference type="InterPro" id="IPR027417">
    <property type="entry name" value="P-loop_NTPase"/>
</dbReference>
<dbReference type="SUPFAM" id="SSF52540">
    <property type="entry name" value="P-loop containing nucleoside triphosphate hydrolases"/>
    <property type="match status" value="2"/>
</dbReference>
<dbReference type="AlphaFoldDB" id="A0A370F4G9"/>
<evidence type="ECO:0000313" key="10">
    <source>
        <dbReference type="Proteomes" id="UP000255265"/>
    </source>
</evidence>
<accession>A0A370F4G9</accession>
<reference evidence="9 10" key="1">
    <citation type="submission" date="2018-07" db="EMBL/GenBank/DDBJ databases">
        <title>Genomic Encyclopedia of Type Strains, Phase IV (KMG-IV): sequencing the most valuable type-strain genomes for metagenomic binning, comparative biology and taxonomic classification.</title>
        <authorList>
            <person name="Goeker M."/>
        </authorList>
    </citation>
    <scope>NUCLEOTIDE SEQUENCE [LARGE SCALE GENOMIC DNA]</scope>
    <source>
        <strain evidence="9 10">DSM 21352</strain>
    </source>
</reference>
<dbReference type="InterPro" id="IPR036628">
    <property type="entry name" value="Clp_N_dom_sf"/>
</dbReference>
<dbReference type="Gene3D" id="3.40.50.300">
    <property type="entry name" value="P-loop containing nucleotide triphosphate hydrolases"/>
    <property type="match status" value="3"/>
</dbReference>
<dbReference type="InterPro" id="IPR003959">
    <property type="entry name" value="ATPase_AAA_core"/>
</dbReference>
<keyword evidence="2 7" id="KW-0677">Repeat</keyword>
<dbReference type="SUPFAM" id="SSF81923">
    <property type="entry name" value="Double Clp-N motif"/>
    <property type="match status" value="1"/>
</dbReference>
<dbReference type="InterPro" id="IPR041546">
    <property type="entry name" value="ClpA/ClpB_AAA_lid"/>
</dbReference>
<comment type="function">
    <text evidence="6">Part of a stress-induced multi-chaperone system, it is involved in the recovery of the cell from heat-induced damage, in cooperation with DnaK, DnaJ and GrpE. Acts before DnaK, in the processing of protein aggregates. Protein binding stimulates the ATPase activity; ATP hydrolysis unfolds the denatured protein aggregates, which probably helps expose new hydrophobic binding sites on the surface of ClpB-bound aggregates, contributing to the solubilization and refolding of denatured protein aggregates by DnaK.</text>
</comment>
<dbReference type="CDD" id="cd00009">
    <property type="entry name" value="AAA"/>
    <property type="match status" value="1"/>
</dbReference>
<dbReference type="Pfam" id="PF10431">
    <property type="entry name" value="ClpB_D2-small"/>
    <property type="match status" value="1"/>
</dbReference>
<dbReference type="PRINTS" id="PR00300">
    <property type="entry name" value="CLPPROTEASEA"/>
</dbReference>
<dbReference type="SMART" id="SM00382">
    <property type="entry name" value="AAA"/>
    <property type="match status" value="2"/>
</dbReference>
<evidence type="ECO:0000313" key="9">
    <source>
        <dbReference type="EMBL" id="RDI17363.1"/>
    </source>
</evidence>
<dbReference type="EMBL" id="QQAV01000017">
    <property type="protein sequence ID" value="RDI17363.1"/>
    <property type="molecule type" value="Genomic_DNA"/>
</dbReference>
<name>A0A370F4G9_9BURK</name>
<dbReference type="Pfam" id="PF00004">
    <property type="entry name" value="AAA"/>
    <property type="match status" value="1"/>
</dbReference>
<dbReference type="InterPro" id="IPR019489">
    <property type="entry name" value="Clp_ATPase_C"/>
</dbReference>
<gene>
    <name evidence="9" type="ORF">DFR41_11789</name>
</gene>
<dbReference type="NCBIfam" id="TIGR03345">
    <property type="entry name" value="VI_ClpV1"/>
    <property type="match status" value="1"/>
</dbReference>
<keyword evidence="4" id="KW-0067">ATP-binding</keyword>
<keyword evidence="10" id="KW-1185">Reference proteome</keyword>
<dbReference type="GO" id="GO:0016887">
    <property type="term" value="F:ATP hydrolysis activity"/>
    <property type="evidence" value="ECO:0007669"/>
    <property type="project" value="InterPro"/>
</dbReference>
<protein>
    <submittedName>
        <fullName evidence="9">Type VI secretion system protein VasG</fullName>
    </submittedName>
</protein>
<feature type="domain" description="Clp R" evidence="8">
    <location>
        <begin position="9"/>
        <end position="155"/>
    </location>
</feature>
<dbReference type="SMART" id="SM01086">
    <property type="entry name" value="ClpB_D2-small"/>
    <property type="match status" value="1"/>
</dbReference>
<dbReference type="CDD" id="cd19499">
    <property type="entry name" value="RecA-like_ClpB_Hsp104-like"/>
    <property type="match status" value="1"/>
</dbReference>
<evidence type="ECO:0000256" key="2">
    <source>
        <dbReference type="ARBA" id="ARBA00022737"/>
    </source>
</evidence>
<dbReference type="InterPro" id="IPR003593">
    <property type="entry name" value="AAA+_ATPase"/>
</dbReference>
<evidence type="ECO:0000256" key="5">
    <source>
        <dbReference type="ARBA" id="ARBA00023186"/>
    </source>
</evidence>
<sequence>MATSRRVLFGKLNSTLFRTIESAAAFAKLRGNPYVELTHWLHQIWQLPDTDLHRLARHYGVDAQSMDQSLATALAALPAGATALSDFSHHIIPAVEQAWVLASLEFSSASIRSAWLLGALMQAPELHRLLLTICPALRKVSADELTRTWLSIIAGSPEDREGPHDVSGAAAPMAAEPGLAAPAAEAGVSALAKYCTDLTHQARAGRIDPVIGRAHEIRTMVDILLRRRQNNPLLTGEAGVGKTAVVEGLAVAIACGEVPPALRDIRLLGLDLGALLAGASMRGEFEARLKALLEEATASVQPVILFIDEVHTLVGAGGQAGTGDVANLLKPALARGNLRTIGATTWSEYKRHIEKDPALARRFQVLQVLEPEERAAVEMVRGLAGGFARHHGVTVLDEAVRAAVTLSQRYIPSRQLPDKAISLLDTACARVAMSLHAPPALVEHLRHRIAALEVESGLLDQEGVMGLGGPEGALRLARVQASLDAARSELEQATQRWTTELALVRRVQDLRQEAADTQERGHTVPFGELQALESQLAQLQQEVPLIHAHVDASIMAAVVADWTGIPVGRMLKDEIAAVFQLQATLDSRVIGQPHALAAIAERVQIAKARLSDPSKPVGVFLLVGPSGVGKTETALALAEAMYGGEQNLITINMSEFQESHTVSTLKGAPPGYVGYGEGGVLTEAVRRRPYSVILLDEVEKAHPDVHELFYQVFDKGSMEDGEGRHVDFRNTTILLTSNTGSELIAGLCEDPALIPEPAALRDALQPVLRQVFPAAFLGRLSIIPYLPLAEDALGRIVALHLDRVVARMREQHGISLSYSPALVQHVIDHCGTHETGARRLIGFIEQQLLPQLSRCWLDALRDRQRIASIFADVAASPAGAPSIVCQVFQA</sequence>
<dbReference type="RefSeq" id="WP_114804906.1">
    <property type="nucleotide sequence ID" value="NZ_QQAV01000017.1"/>
</dbReference>
<dbReference type="InterPro" id="IPR001270">
    <property type="entry name" value="ClpA/B"/>
</dbReference>
<dbReference type="Gene3D" id="1.10.8.60">
    <property type="match status" value="1"/>
</dbReference>
<evidence type="ECO:0000256" key="6">
    <source>
        <dbReference type="ARBA" id="ARBA00025613"/>
    </source>
</evidence>